<dbReference type="PROSITE" id="PS51257">
    <property type="entry name" value="PROKAR_LIPOPROTEIN"/>
    <property type="match status" value="1"/>
</dbReference>
<keyword evidence="8" id="KW-1185">Reference proteome</keyword>
<protein>
    <recommendedName>
        <fullName evidence="6">EF-hand domain-containing protein</fullName>
    </recommendedName>
</protein>
<keyword evidence="1 5" id="KW-0732">Signal</keyword>
<evidence type="ECO:0000256" key="1">
    <source>
        <dbReference type="ARBA" id="ARBA00022729"/>
    </source>
</evidence>
<comment type="caution">
    <text evidence="7">The sequence shown here is derived from an EMBL/GenBank/DDBJ whole genome shotgun (WGS) entry which is preliminary data.</text>
</comment>
<evidence type="ECO:0000256" key="2">
    <source>
        <dbReference type="ARBA" id="ARBA00022737"/>
    </source>
</evidence>
<dbReference type="GO" id="GO:0005509">
    <property type="term" value="F:calcium ion binding"/>
    <property type="evidence" value="ECO:0007669"/>
    <property type="project" value="InterPro"/>
</dbReference>
<dbReference type="AlphaFoldDB" id="A0AAW0XN58"/>
<evidence type="ECO:0000256" key="4">
    <source>
        <dbReference type="SAM" id="MobiDB-lite"/>
    </source>
</evidence>
<evidence type="ECO:0000259" key="6">
    <source>
        <dbReference type="PROSITE" id="PS50222"/>
    </source>
</evidence>
<dbReference type="PROSITE" id="PS00018">
    <property type="entry name" value="EF_HAND_1"/>
    <property type="match status" value="1"/>
</dbReference>
<keyword evidence="2" id="KW-0677">Repeat</keyword>
<dbReference type="InterPro" id="IPR002048">
    <property type="entry name" value="EF_hand_dom"/>
</dbReference>
<accession>A0AAW0XN58</accession>
<dbReference type="InterPro" id="IPR052110">
    <property type="entry name" value="MCFD2-like"/>
</dbReference>
<feature type="signal peptide" evidence="5">
    <location>
        <begin position="1"/>
        <end position="17"/>
    </location>
</feature>
<sequence>MRIIALWLSLGVWVGCGLEAGAIEGSGRPMHMKGHHSYHQVKQESNKHHHHVPKRPQHTGTKPKLLQDNDLLHDRQHLKEELPEYLSLERIEKMSDKELDYHYFKIHDYDNNFGLDGLELLAAIVHIAADDDDDDEVIIDEEKLKGLSQQERKILQDHRQQKWDEKLKFYTELVDDVLDENDNNKDGYLSWGEFRLAQNRRK</sequence>
<dbReference type="Gene3D" id="1.10.238.10">
    <property type="entry name" value="EF-hand"/>
    <property type="match status" value="1"/>
</dbReference>
<dbReference type="EMBL" id="JARKIK010000032">
    <property type="protein sequence ID" value="KAK8740676.1"/>
    <property type="molecule type" value="Genomic_DNA"/>
</dbReference>
<evidence type="ECO:0000256" key="5">
    <source>
        <dbReference type="SAM" id="SignalP"/>
    </source>
</evidence>
<feature type="chain" id="PRO_5043934486" description="EF-hand domain-containing protein" evidence="5">
    <location>
        <begin position="18"/>
        <end position="202"/>
    </location>
</feature>
<dbReference type="SUPFAM" id="SSF47473">
    <property type="entry name" value="EF-hand"/>
    <property type="match status" value="1"/>
</dbReference>
<dbReference type="InterPro" id="IPR011992">
    <property type="entry name" value="EF-hand-dom_pair"/>
</dbReference>
<feature type="compositionally biased region" description="Basic residues" evidence="4">
    <location>
        <begin position="30"/>
        <end position="39"/>
    </location>
</feature>
<keyword evidence="3" id="KW-0106">Calcium</keyword>
<reference evidence="7 8" key="1">
    <citation type="journal article" date="2024" name="BMC Genomics">
        <title>Genome assembly of redclaw crayfish (Cherax quadricarinatus) provides insights into its immune adaptation and hypoxia tolerance.</title>
        <authorList>
            <person name="Liu Z."/>
            <person name="Zheng J."/>
            <person name="Li H."/>
            <person name="Fang K."/>
            <person name="Wang S."/>
            <person name="He J."/>
            <person name="Zhou D."/>
            <person name="Weng S."/>
            <person name="Chi M."/>
            <person name="Gu Z."/>
            <person name="He J."/>
            <person name="Li F."/>
            <person name="Wang M."/>
        </authorList>
    </citation>
    <scope>NUCLEOTIDE SEQUENCE [LARGE SCALE GENOMIC DNA]</scope>
    <source>
        <strain evidence="7">ZL_2023a</strain>
    </source>
</reference>
<feature type="domain" description="EF-hand" evidence="6">
    <location>
        <begin position="169"/>
        <end position="202"/>
    </location>
</feature>
<name>A0AAW0XN58_CHEQU</name>
<proteinExistence type="predicted"/>
<evidence type="ECO:0000256" key="3">
    <source>
        <dbReference type="ARBA" id="ARBA00022837"/>
    </source>
</evidence>
<dbReference type="PANTHER" id="PTHR23104:SF1">
    <property type="entry name" value="EF-HAND DOMAIN-CONTAINING PROTEIN"/>
    <property type="match status" value="1"/>
</dbReference>
<feature type="compositionally biased region" description="Basic residues" evidence="4">
    <location>
        <begin position="47"/>
        <end position="57"/>
    </location>
</feature>
<dbReference type="PANTHER" id="PTHR23104">
    <property type="entry name" value="MULTIPLE COAGULATION FACTOR DEFICIENCY PROTEIN 2 NEURAL STEM CELL DERIVED NEURONAL SURVIVAL PROTEIN"/>
    <property type="match status" value="1"/>
</dbReference>
<feature type="region of interest" description="Disordered" evidence="4">
    <location>
        <begin position="28"/>
        <end position="66"/>
    </location>
</feature>
<gene>
    <name evidence="7" type="ORF">OTU49_002645</name>
</gene>
<dbReference type="InterPro" id="IPR018247">
    <property type="entry name" value="EF_Hand_1_Ca_BS"/>
</dbReference>
<dbReference type="Proteomes" id="UP001445076">
    <property type="component" value="Unassembled WGS sequence"/>
</dbReference>
<organism evidence="7 8">
    <name type="scientific">Cherax quadricarinatus</name>
    <name type="common">Australian red claw crayfish</name>
    <dbReference type="NCBI Taxonomy" id="27406"/>
    <lineage>
        <taxon>Eukaryota</taxon>
        <taxon>Metazoa</taxon>
        <taxon>Ecdysozoa</taxon>
        <taxon>Arthropoda</taxon>
        <taxon>Crustacea</taxon>
        <taxon>Multicrustacea</taxon>
        <taxon>Malacostraca</taxon>
        <taxon>Eumalacostraca</taxon>
        <taxon>Eucarida</taxon>
        <taxon>Decapoda</taxon>
        <taxon>Pleocyemata</taxon>
        <taxon>Astacidea</taxon>
        <taxon>Parastacoidea</taxon>
        <taxon>Parastacidae</taxon>
        <taxon>Cherax</taxon>
    </lineage>
</organism>
<evidence type="ECO:0000313" key="7">
    <source>
        <dbReference type="EMBL" id="KAK8740676.1"/>
    </source>
</evidence>
<evidence type="ECO:0000313" key="8">
    <source>
        <dbReference type="Proteomes" id="UP001445076"/>
    </source>
</evidence>
<dbReference type="PROSITE" id="PS50222">
    <property type="entry name" value="EF_HAND_2"/>
    <property type="match status" value="1"/>
</dbReference>